<feature type="region of interest" description="Disordered" evidence="8">
    <location>
        <begin position="404"/>
        <end position="479"/>
    </location>
</feature>
<feature type="domain" description="Peptidase S54 rhomboid" evidence="10">
    <location>
        <begin position="88"/>
        <end position="234"/>
    </location>
</feature>
<feature type="region of interest" description="Disordered" evidence="8">
    <location>
        <begin position="246"/>
        <end position="376"/>
    </location>
</feature>
<evidence type="ECO:0000313" key="12">
    <source>
        <dbReference type="Proteomes" id="UP000612055"/>
    </source>
</evidence>
<proteinExistence type="inferred from homology"/>
<dbReference type="SUPFAM" id="SSF144091">
    <property type="entry name" value="Rhomboid-like"/>
    <property type="match status" value="1"/>
</dbReference>
<evidence type="ECO:0000256" key="7">
    <source>
        <dbReference type="ARBA" id="ARBA00023136"/>
    </source>
</evidence>
<comment type="similarity">
    <text evidence="2">Belongs to the peptidase S54 family.</text>
</comment>
<feature type="compositionally biased region" description="Basic and acidic residues" evidence="8">
    <location>
        <begin position="248"/>
        <end position="264"/>
    </location>
</feature>
<dbReference type="Pfam" id="PF01694">
    <property type="entry name" value="Rhomboid"/>
    <property type="match status" value="1"/>
</dbReference>
<evidence type="ECO:0000256" key="5">
    <source>
        <dbReference type="ARBA" id="ARBA00022801"/>
    </source>
</evidence>
<evidence type="ECO:0000256" key="1">
    <source>
        <dbReference type="ARBA" id="ARBA00004141"/>
    </source>
</evidence>
<keyword evidence="7 9" id="KW-0472">Membrane</keyword>
<feature type="compositionally biased region" description="Gly residues" evidence="8">
    <location>
        <begin position="360"/>
        <end position="373"/>
    </location>
</feature>
<organism evidence="11 12">
    <name type="scientific">Edaphochlamys debaryana</name>
    <dbReference type="NCBI Taxonomy" id="47281"/>
    <lineage>
        <taxon>Eukaryota</taxon>
        <taxon>Viridiplantae</taxon>
        <taxon>Chlorophyta</taxon>
        <taxon>core chlorophytes</taxon>
        <taxon>Chlorophyceae</taxon>
        <taxon>CS clade</taxon>
        <taxon>Chlamydomonadales</taxon>
        <taxon>Chlamydomonadales incertae sedis</taxon>
        <taxon>Edaphochlamys</taxon>
    </lineage>
</organism>
<gene>
    <name evidence="11" type="ORF">HYH03_007086</name>
</gene>
<feature type="transmembrane region" description="Helical" evidence="9">
    <location>
        <begin position="127"/>
        <end position="149"/>
    </location>
</feature>
<reference evidence="11" key="1">
    <citation type="journal article" date="2020" name="bioRxiv">
        <title>Comparative genomics of Chlamydomonas.</title>
        <authorList>
            <person name="Craig R.J."/>
            <person name="Hasan A.R."/>
            <person name="Ness R.W."/>
            <person name="Keightley P.D."/>
        </authorList>
    </citation>
    <scope>NUCLEOTIDE SEQUENCE</scope>
    <source>
        <strain evidence="11">CCAP 11/70</strain>
    </source>
</reference>
<evidence type="ECO:0000256" key="2">
    <source>
        <dbReference type="ARBA" id="ARBA00009045"/>
    </source>
</evidence>
<dbReference type="InterPro" id="IPR022764">
    <property type="entry name" value="Peptidase_S54_rhomboid_dom"/>
</dbReference>
<dbReference type="InterPro" id="IPR035952">
    <property type="entry name" value="Rhomboid-like_sf"/>
</dbReference>
<keyword evidence="6 9" id="KW-1133">Transmembrane helix</keyword>
<dbReference type="OrthoDB" id="10257275at2759"/>
<evidence type="ECO:0000256" key="6">
    <source>
        <dbReference type="ARBA" id="ARBA00022989"/>
    </source>
</evidence>
<dbReference type="PANTHER" id="PTHR43066">
    <property type="entry name" value="RHOMBOID-RELATED PROTEIN"/>
    <property type="match status" value="1"/>
</dbReference>
<dbReference type="Gene3D" id="1.20.1540.10">
    <property type="entry name" value="Rhomboid-like"/>
    <property type="match status" value="1"/>
</dbReference>
<keyword evidence="4 9" id="KW-0812">Transmembrane</keyword>
<name>A0A836BZJ2_9CHLO</name>
<evidence type="ECO:0000256" key="3">
    <source>
        <dbReference type="ARBA" id="ARBA00022670"/>
    </source>
</evidence>
<sequence length="503" mass="51726">MFRRRGFPGAGYHGHRGGPNPYAILLFIQLWQQIQQLPWKPPVTLALIGVNLFLYFAPTLAPEYAPGRGLVPPVWQACLQPQLVLEGHQWWRLLVSGFLHADEMHVAYNMSSLVWKGVQLERRYGHVGFVVLVAELLLLAHGCTVALAWGLSELVPGYGYLYSSTCAVGFSAVLFAMKVVLGHDSPGHSQVMGVTLPTKYLAWAELLLSSYFNPRASFLGHLGGILAGWLHVRLVAPAAAAAGWRPQGVRDREAWREPAGDRPPGEGGNGGWVYRARQYFSSGGRLGRGPPRPDTNRGRTGAAGGGAGGSGGVRGASGAGAGSGAGGGGGVAGGGSGMPPGVNVGVPENAGRRQYFNSGGRLGGGGEGDGGGLTHRNPAARAREIQPEERAAAAAAAAARPYVPGPAVEPSAPPLPPELAQPTAPPLPSAPRHSAVPPRPAAPVRPPDTGAHASAAAAAAAPHASAPAAAAASEAPAAPSVDELRRLRLERFGGAGGGGAGRR</sequence>
<feature type="compositionally biased region" description="Pro residues" evidence="8">
    <location>
        <begin position="411"/>
        <end position="429"/>
    </location>
</feature>
<accession>A0A836BZJ2</accession>
<dbReference type="PANTHER" id="PTHR43066:SF1">
    <property type="entry name" value="RHOMBOID PROTEIN 2"/>
    <property type="match status" value="1"/>
</dbReference>
<keyword evidence="3" id="KW-0645">Protease</keyword>
<dbReference type="GO" id="GO:0006508">
    <property type="term" value="P:proteolysis"/>
    <property type="evidence" value="ECO:0007669"/>
    <property type="project" value="UniProtKB-KW"/>
</dbReference>
<feature type="compositionally biased region" description="Pro residues" evidence="8">
    <location>
        <begin position="437"/>
        <end position="446"/>
    </location>
</feature>
<comment type="caution">
    <text evidence="11">The sequence shown here is derived from an EMBL/GenBank/DDBJ whole genome shotgun (WGS) entry which is preliminary data.</text>
</comment>
<feature type="transmembrane region" description="Helical" evidence="9">
    <location>
        <begin position="161"/>
        <end position="181"/>
    </location>
</feature>
<feature type="compositionally biased region" description="Gly residues" evidence="8">
    <location>
        <begin position="301"/>
        <end position="338"/>
    </location>
</feature>
<dbReference type="AlphaFoldDB" id="A0A836BZJ2"/>
<dbReference type="FunFam" id="1.20.1540.10:FF:000008">
    <property type="entry name" value="RHOMBOID-like protein 13"/>
    <property type="match status" value="1"/>
</dbReference>
<dbReference type="GO" id="GO:0016020">
    <property type="term" value="C:membrane"/>
    <property type="evidence" value="ECO:0007669"/>
    <property type="project" value="UniProtKB-SubCell"/>
</dbReference>
<dbReference type="EMBL" id="JAEHOE010000028">
    <property type="protein sequence ID" value="KAG2494846.1"/>
    <property type="molecule type" value="Genomic_DNA"/>
</dbReference>
<keyword evidence="12" id="KW-1185">Reference proteome</keyword>
<dbReference type="GO" id="GO:0004252">
    <property type="term" value="F:serine-type endopeptidase activity"/>
    <property type="evidence" value="ECO:0007669"/>
    <property type="project" value="InterPro"/>
</dbReference>
<evidence type="ECO:0000256" key="9">
    <source>
        <dbReference type="SAM" id="Phobius"/>
    </source>
</evidence>
<dbReference type="Proteomes" id="UP000612055">
    <property type="component" value="Unassembled WGS sequence"/>
</dbReference>
<evidence type="ECO:0000259" key="10">
    <source>
        <dbReference type="Pfam" id="PF01694"/>
    </source>
</evidence>
<keyword evidence="5" id="KW-0378">Hydrolase</keyword>
<evidence type="ECO:0000256" key="4">
    <source>
        <dbReference type="ARBA" id="ARBA00022692"/>
    </source>
</evidence>
<protein>
    <recommendedName>
        <fullName evidence="10">Peptidase S54 rhomboid domain-containing protein</fullName>
    </recommendedName>
</protein>
<evidence type="ECO:0000256" key="8">
    <source>
        <dbReference type="SAM" id="MobiDB-lite"/>
    </source>
</evidence>
<evidence type="ECO:0000313" key="11">
    <source>
        <dbReference type="EMBL" id="KAG2494846.1"/>
    </source>
</evidence>
<feature type="compositionally biased region" description="Low complexity" evidence="8">
    <location>
        <begin position="451"/>
        <end position="479"/>
    </location>
</feature>
<comment type="subcellular location">
    <subcellularLocation>
        <location evidence="1">Membrane</location>
        <topology evidence="1">Multi-pass membrane protein</topology>
    </subcellularLocation>
</comment>